<dbReference type="InterPro" id="IPR028098">
    <property type="entry name" value="Glyco_trans_4-like_N"/>
</dbReference>
<gene>
    <name evidence="4" type="ORF">ACFQGD_00580</name>
</gene>
<dbReference type="RefSeq" id="WP_345392088.1">
    <property type="nucleotide sequence ID" value="NZ_BAABLA010000007.1"/>
</dbReference>
<dbReference type="EMBL" id="JBHSXX010000001">
    <property type="protein sequence ID" value="MFC6865635.1"/>
    <property type="molecule type" value="Genomic_DNA"/>
</dbReference>
<dbReference type="Proteomes" id="UP001596337">
    <property type="component" value="Unassembled WGS sequence"/>
</dbReference>
<accession>A0ABW2BTG6</accession>
<name>A0ABW2BTG6_9PSEU</name>
<dbReference type="Pfam" id="PF13692">
    <property type="entry name" value="Glyco_trans_1_4"/>
    <property type="match status" value="1"/>
</dbReference>
<organism evidence="4 5">
    <name type="scientific">Haloechinothrix salitolerans</name>
    <dbReference type="NCBI Taxonomy" id="926830"/>
    <lineage>
        <taxon>Bacteria</taxon>
        <taxon>Bacillati</taxon>
        <taxon>Actinomycetota</taxon>
        <taxon>Actinomycetes</taxon>
        <taxon>Pseudonocardiales</taxon>
        <taxon>Pseudonocardiaceae</taxon>
        <taxon>Haloechinothrix</taxon>
    </lineage>
</organism>
<reference evidence="5" key="1">
    <citation type="journal article" date="2019" name="Int. J. Syst. Evol. Microbiol.">
        <title>The Global Catalogue of Microorganisms (GCM) 10K type strain sequencing project: providing services to taxonomists for standard genome sequencing and annotation.</title>
        <authorList>
            <consortium name="The Broad Institute Genomics Platform"/>
            <consortium name="The Broad Institute Genome Sequencing Center for Infectious Disease"/>
            <person name="Wu L."/>
            <person name="Ma J."/>
        </authorList>
    </citation>
    <scope>NUCLEOTIDE SEQUENCE [LARGE SCALE GENOMIC DNA]</scope>
    <source>
        <strain evidence="5">KCTC 32255</strain>
    </source>
</reference>
<evidence type="ECO:0000256" key="2">
    <source>
        <dbReference type="ARBA" id="ARBA00022679"/>
    </source>
</evidence>
<protein>
    <submittedName>
        <fullName evidence="4">Glycosyltransferase family 4 protein</fullName>
        <ecNumber evidence="4">2.4.-.-</ecNumber>
    </submittedName>
</protein>
<dbReference type="Pfam" id="PF13439">
    <property type="entry name" value="Glyco_transf_4"/>
    <property type="match status" value="1"/>
</dbReference>
<dbReference type="PANTHER" id="PTHR45947">
    <property type="entry name" value="SULFOQUINOVOSYL TRANSFERASE SQD2"/>
    <property type="match status" value="1"/>
</dbReference>
<dbReference type="SUPFAM" id="SSF53756">
    <property type="entry name" value="UDP-Glycosyltransferase/glycogen phosphorylase"/>
    <property type="match status" value="1"/>
</dbReference>
<dbReference type="CDD" id="cd03801">
    <property type="entry name" value="GT4_PimA-like"/>
    <property type="match status" value="1"/>
</dbReference>
<dbReference type="GO" id="GO:0016757">
    <property type="term" value="F:glycosyltransferase activity"/>
    <property type="evidence" value="ECO:0007669"/>
    <property type="project" value="UniProtKB-KW"/>
</dbReference>
<comment type="caution">
    <text evidence="4">The sequence shown here is derived from an EMBL/GenBank/DDBJ whole genome shotgun (WGS) entry which is preliminary data.</text>
</comment>
<keyword evidence="1 4" id="KW-0328">Glycosyltransferase</keyword>
<keyword evidence="2 4" id="KW-0808">Transferase</keyword>
<dbReference type="InterPro" id="IPR050194">
    <property type="entry name" value="Glycosyltransferase_grp1"/>
</dbReference>
<evidence type="ECO:0000259" key="3">
    <source>
        <dbReference type="Pfam" id="PF13439"/>
    </source>
</evidence>
<dbReference type="EC" id="2.4.-.-" evidence="4"/>
<dbReference type="Gene3D" id="3.40.50.2000">
    <property type="entry name" value="Glycogen Phosphorylase B"/>
    <property type="match status" value="2"/>
</dbReference>
<feature type="domain" description="Glycosyltransferase subfamily 4-like N-terminal" evidence="3">
    <location>
        <begin position="35"/>
        <end position="192"/>
    </location>
</feature>
<evidence type="ECO:0000313" key="4">
    <source>
        <dbReference type="EMBL" id="MFC6865635.1"/>
    </source>
</evidence>
<evidence type="ECO:0000313" key="5">
    <source>
        <dbReference type="Proteomes" id="UP001596337"/>
    </source>
</evidence>
<keyword evidence="5" id="KW-1185">Reference proteome</keyword>
<proteinExistence type="predicted"/>
<evidence type="ECO:0000256" key="1">
    <source>
        <dbReference type="ARBA" id="ARBA00022676"/>
    </source>
</evidence>
<dbReference type="PANTHER" id="PTHR45947:SF3">
    <property type="entry name" value="SULFOQUINOVOSYL TRANSFERASE SQD2"/>
    <property type="match status" value="1"/>
</dbReference>
<sequence>MPRTTTEHRDNRILPLREVRVAMLNWRDREHSQGGGAEEYAMRVAHALVEAGARVTFVTARDRGQSRRGRDGEVRIVRLGGRLTVYPLTLAWLARHRNSIDVVIDCHNGIPFFSPLVTSAHTKTVLLIHHVHAEQFAVHYSPLLARFGAWLEGPVARWLYRKAITVTVSPSTVRAMRSRLGWRGPIFVVANGMTSPPQVPATRTEEPTLVCLGRLVTHKRVEQLIDPVLRLRQRWPGLRLHLIGSGPLEHSLRAATADLDGAIMVHGYVDDATKSRLLNQAWLHVTLSDGEGWGLAVLEAAAHGVPTVCRDVDGLCDSVRHGETGWRMQPDDDVVATLDQYLGKIADPPSANDVAEACRNWASRFDWTSTGERFVGVVANLLHGEAAAGWHRGQHEAIVAEFRLPCDHQWLKWAVARIGVGTRFGTDGDHGWVIAEQYPAGDLVTALHEAGATEVAVRAADDVERLLGEAVPQREHIRPRPRLSR</sequence>